<dbReference type="Pfam" id="PF00580">
    <property type="entry name" value="UvrD-helicase"/>
    <property type="match status" value="1"/>
</dbReference>
<keyword evidence="10" id="KW-0413">Isomerase</keyword>
<keyword evidence="1" id="KW-0540">Nuclease</keyword>
<evidence type="ECO:0000256" key="7">
    <source>
        <dbReference type="ARBA" id="ARBA00022840"/>
    </source>
</evidence>
<dbReference type="GO" id="GO:0005524">
    <property type="term" value="F:ATP binding"/>
    <property type="evidence" value="ECO:0007669"/>
    <property type="project" value="UniProtKB-UniRule"/>
</dbReference>
<evidence type="ECO:0000256" key="1">
    <source>
        <dbReference type="ARBA" id="ARBA00022722"/>
    </source>
</evidence>
<dbReference type="CDD" id="cd17932">
    <property type="entry name" value="DEXQc_UvrD"/>
    <property type="match status" value="1"/>
</dbReference>
<evidence type="ECO:0000313" key="18">
    <source>
        <dbReference type="EMBL" id="SMC41852.1"/>
    </source>
</evidence>
<feature type="region of interest" description="Disordered" evidence="15">
    <location>
        <begin position="1197"/>
        <end position="1217"/>
    </location>
</feature>
<evidence type="ECO:0000256" key="12">
    <source>
        <dbReference type="ARBA" id="ARBA00034808"/>
    </source>
</evidence>
<dbReference type="GO" id="GO:0006302">
    <property type="term" value="P:double-strand break repair"/>
    <property type="evidence" value="ECO:0007669"/>
    <property type="project" value="InterPro"/>
</dbReference>
<dbReference type="GO" id="GO:0033202">
    <property type="term" value="C:DNA helicase complex"/>
    <property type="evidence" value="ECO:0007669"/>
    <property type="project" value="TreeGrafter"/>
</dbReference>
<dbReference type="STRING" id="1122930.SAMN02745168_0834"/>
<keyword evidence="19" id="KW-1185">Reference proteome</keyword>
<evidence type="ECO:0000259" key="16">
    <source>
        <dbReference type="PROSITE" id="PS51198"/>
    </source>
</evidence>
<dbReference type="GO" id="GO:0005829">
    <property type="term" value="C:cytosol"/>
    <property type="evidence" value="ECO:0007669"/>
    <property type="project" value="TreeGrafter"/>
</dbReference>
<dbReference type="OrthoDB" id="9810135at2"/>
<keyword evidence="9" id="KW-0234">DNA repair</keyword>
<dbReference type="Pfam" id="PF12705">
    <property type="entry name" value="PDDEXK_1"/>
    <property type="match status" value="1"/>
</dbReference>
<keyword evidence="3" id="KW-0227">DNA damage</keyword>
<dbReference type="PROSITE" id="PS51217">
    <property type="entry name" value="UVRD_HELICASE_CTER"/>
    <property type="match status" value="1"/>
</dbReference>
<evidence type="ECO:0000256" key="8">
    <source>
        <dbReference type="ARBA" id="ARBA00023125"/>
    </source>
</evidence>
<keyword evidence="7 14" id="KW-0067">ATP-binding</keyword>
<evidence type="ECO:0000256" key="2">
    <source>
        <dbReference type="ARBA" id="ARBA00022741"/>
    </source>
</evidence>
<feature type="domain" description="UvrD-like helicase C-terminal" evidence="17">
    <location>
        <begin position="473"/>
        <end position="779"/>
    </location>
</feature>
<evidence type="ECO:0000256" key="3">
    <source>
        <dbReference type="ARBA" id="ARBA00022763"/>
    </source>
</evidence>
<dbReference type="InterPro" id="IPR038726">
    <property type="entry name" value="PDDEXK_AddAB-type"/>
</dbReference>
<dbReference type="PANTHER" id="PTHR11070:SF48">
    <property type="entry name" value="ATP-DEPENDENT HELICASE_NUCLEASE SUBUNIT A"/>
    <property type="match status" value="1"/>
</dbReference>
<dbReference type="Proteomes" id="UP000192790">
    <property type="component" value="Unassembled WGS sequence"/>
</dbReference>
<keyword evidence="2 14" id="KW-0547">Nucleotide-binding</keyword>
<dbReference type="InterPro" id="IPR014017">
    <property type="entry name" value="DNA_helicase_UvrD-like_C"/>
</dbReference>
<dbReference type="SUPFAM" id="SSF52980">
    <property type="entry name" value="Restriction endonuclease-like"/>
    <property type="match status" value="1"/>
</dbReference>
<comment type="catalytic activity">
    <reaction evidence="11">
        <text>Couples ATP hydrolysis with the unwinding of duplex DNA by translocating in the 3'-5' direction.</text>
        <dbReference type="EC" id="5.6.2.4"/>
    </reaction>
</comment>
<organism evidence="18 19">
    <name type="scientific">Papillibacter cinnamivorans DSM 12816</name>
    <dbReference type="NCBI Taxonomy" id="1122930"/>
    <lineage>
        <taxon>Bacteria</taxon>
        <taxon>Bacillati</taxon>
        <taxon>Bacillota</taxon>
        <taxon>Clostridia</taxon>
        <taxon>Eubacteriales</taxon>
        <taxon>Oscillospiraceae</taxon>
        <taxon>Papillibacter</taxon>
    </lineage>
</organism>
<dbReference type="InterPro" id="IPR014016">
    <property type="entry name" value="UvrD-like_ATP-bd"/>
</dbReference>
<evidence type="ECO:0000256" key="14">
    <source>
        <dbReference type="PROSITE-ProRule" id="PRU00560"/>
    </source>
</evidence>
<keyword evidence="8" id="KW-0238">DNA-binding</keyword>
<dbReference type="GO" id="GO:0000725">
    <property type="term" value="P:recombinational repair"/>
    <property type="evidence" value="ECO:0007669"/>
    <property type="project" value="TreeGrafter"/>
</dbReference>
<dbReference type="GO" id="GO:0043138">
    <property type="term" value="F:3'-5' DNA helicase activity"/>
    <property type="evidence" value="ECO:0007669"/>
    <property type="project" value="UniProtKB-EC"/>
</dbReference>
<dbReference type="PROSITE" id="PS51198">
    <property type="entry name" value="UVRD_HELICASE_ATP_BIND"/>
    <property type="match status" value="1"/>
</dbReference>
<feature type="domain" description="UvrD-like helicase ATP-binding" evidence="16">
    <location>
        <begin position="4"/>
        <end position="472"/>
    </location>
</feature>
<protein>
    <recommendedName>
        <fullName evidence="12">DNA 3'-5' helicase</fullName>
        <ecNumber evidence="12">5.6.2.4</ecNumber>
    </recommendedName>
</protein>
<evidence type="ECO:0000256" key="10">
    <source>
        <dbReference type="ARBA" id="ARBA00023235"/>
    </source>
</evidence>
<dbReference type="EC" id="5.6.2.4" evidence="12"/>
<evidence type="ECO:0000256" key="6">
    <source>
        <dbReference type="ARBA" id="ARBA00022839"/>
    </source>
</evidence>
<dbReference type="NCBIfam" id="TIGR02785">
    <property type="entry name" value="addA_Gpos"/>
    <property type="match status" value="1"/>
</dbReference>
<evidence type="ECO:0000256" key="13">
    <source>
        <dbReference type="ARBA" id="ARBA00048988"/>
    </source>
</evidence>
<evidence type="ECO:0000259" key="17">
    <source>
        <dbReference type="PROSITE" id="PS51217"/>
    </source>
</evidence>
<feature type="compositionally biased region" description="Gly residues" evidence="15">
    <location>
        <begin position="1199"/>
        <end position="1209"/>
    </location>
</feature>
<keyword evidence="6" id="KW-0269">Exonuclease</keyword>
<dbReference type="GO" id="GO:0016887">
    <property type="term" value="F:ATP hydrolysis activity"/>
    <property type="evidence" value="ECO:0007669"/>
    <property type="project" value="RHEA"/>
</dbReference>
<gene>
    <name evidence="18" type="ORF">SAMN02745168_0834</name>
</gene>
<dbReference type="InterPro" id="IPR014152">
    <property type="entry name" value="AddA"/>
</dbReference>
<comment type="catalytic activity">
    <reaction evidence="13">
        <text>ATP + H2O = ADP + phosphate + H(+)</text>
        <dbReference type="Rhea" id="RHEA:13065"/>
        <dbReference type="ChEBI" id="CHEBI:15377"/>
        <dbReference type="ChEBI" id="CHEBI:15378"/>
        <dbReference type="ChEBI" id="CHEBI:30616"/>
        <dbReference type="ChEBI" id="CHEBI:43474"/>
        <dbReference type="ChEBI" id="CHEBI:456216"/>
        <dbReference type="EC" id="5.6.2.4"/>
    </reaction>
</comment>
<dbReference type="PANTHER" id="PTHR11070">
    <property type="entry name" value="UVRD / RECB / PCRA DNA HELICASE FAMILY MEMBER"/>
    <property type="match status" value="1"/>
</dbReference>
<accession>A0A1W1Z0K1</accession>
<dbReference type="EMBL" id="FWXW01000001">
    <property type="protein sequence ID" value="SMC41852.1"/>
    <property type="molecule type" value="Genomic_DNA"/>
</dbReference>
<dbReference type="Pfam" id="PF13361">
    <property type="entry name" value="UvrD_C"/>
    <property type="match status" value="1"/>
</dbReference>
<dbReference type="Gene3D" id="3.90.320.10">
    <property type="match status" value="1"/>
</dbReference>
<dbReference type="GO" id="GO:0004527">
    <property type="term" value="F:exonuclease activity"/>
    <property type="evidence" value="ECO:0007669"/>
    <property type="project" value="UniProtKB-KW"/>
</dbReference>
<evidence type="ECO:0000256" key="11">
    <source>
        <dbReference type="ARBA" id="ARBA00034617"/>
    </source>
</evidence>
<dbReference type="RefSeq" id="WP_084233435.1">
    <property type="nucleotide sequence ID" value="NZ_FWXW01000001.1"/>
</dbReference>
<evidence type="ECO:0000256" key="15">
    <source>
        <dbReference type="SAM" id="MobiDB-lite"/>
    </source>
</evidence>
<sequence>MREFRPTPEQLAAAEDRGGGLLVSAAAGSGKTRVLIERLFRWLTDPEDPRDIDEFLVITYTNAAAAELRGRIADELTARLALDPGNRHLQRQRLLLYKAEIGTVHHFCASLLREFSHVLDLSPDFRVADEAEAVILRQKVLTEVIRARYEEMEPGFALLADTMAAGRDDRRLFEIVSDLYGKLQSHPYPGRWLSECLAEFRVEGFSDAGESPWGRIILERAARQTSSWAREIRGAIRLMAGYPPLEKNYGPCFGDIEGQLERLGSSASLGWDAFRDGTRIDFGRLGAVRGFEDKELQERIKGIRDRCKKRIQKLQKTFSDDSRQLFEDMEAVRPAVEALFSLTEEFEAAYAREKRARGLADFSDLEHLAVRLLTEAETGAPSALAGEISRRYREIMVDEYQDTNQVQNLIFSAVSRREENLFLVGDVKQSIYRFRLADPSIFLKKYREFRPRGESEPGEPRKILLSRNFRSREGILAAANFLFQNIFSTEFGEMEYGPEECLYPGAEYPESREAALELDVLDMSTLDKDAEEESPLKAELEADFVAGKIRELLDRPFQVFDPGTGGTRPVTQEDIVILMRSPSDKRSIFARSLAERGISVHGSGESRFFESAEISVILALLTILDNPRQDIPLISVLRSPVFGFSPDRLAEIRGEHPEGDFYEAICTSEAEDCREFLGTLSRLRLTAADMSADRLIWHLYNELGFLSIFGAMPGGARRQKNLVAFCEHARRFESQGYQGLFRFVSQIRRLRENGEELFCAGASEESGGVSILSIHKSKGLEFPVVILADTAKQFNREDMKKPVLVHAQLGVGPRRLDLTNMTEYSTLARRAVELKLTEEMLAEELRVLYVALTRAKEKLIVTMTLRDAPGTIRRLLPSAGRPVDPQVLSECASMAEWILLPALTRPEGAILREAAGMEGRPETGEGDGPAWDIRLEGCRKAEKAQRAAEAESAAQEEKGVREEQLREIREKLSFVYPHGAETQLPSKLTATQLKGRFGDLEAEENAPRQRRFLFDRPRFVTQRQGLTSAERGTALHLVMQHIDFAHAGSAGEVRAEIARMTERKLLTPEQAEAADPEAVAAFFHADLGRRVLAAGRLLREFKFSVLLPAEEFYPGAGDGEILLQGVADLCILEEDGFTVVDFKTDRVRKGAEAERAEAYRGQLCAYGRALSEVTGLPAKKLMLYFFATGRALEMENPGECGGKPKGAGPGACSDGKM</sequence>
<evidence type="ECO:0000313" key="19">
    <source>
        <dbReference type="Proteomes" id="UP000192790"/>
    </source>
</evidence>
<dbReference type="AlphaFoldDB" id="A0A1W1Z0K1"/>
<dbReference type="Gene3D" id="3.40.50.300">
    <property type="entry name" value="P-loop containing nucleotide triphosphate hydrolases"/>
    <property type="match status" value="4"/>
</dbReference>
<keyword evidence="5 14" id="KW-0347">Helicase</keyword>
<dbReference type="SUPFAM" id="SSF52540">
    <property type="entry name" value="P-loop containing nucleoside triphosphate hydrolases"/>
    <property type="match status" value="1"/>
</dbReference>
<dbReference type="InterPro" id="IPR027417">
    <property type="entry name" value="P-loop_NTPase"/>
</dbReference>
<name>A0A1W1Z0K1_9FIRM</name>
<reference evidence="18 19" key="1">
    <citation type="submission" date="2017-04" db="EMBL/GenBank/DDBJ databases">
        <authorList>
            <person name="Afonso C.L."/>
            <person name="Miller P.J."/>
            <person name="Scott M.A."/>
            <person name="Spackman E."/>
            <person name="Goraichik I."/>
            <person name="Dimitrov K.M."/>
            <person name="Suarez D.L."/>
            <person name="Swayne D.E."/>
        </authorList>
    </citation>
    <scope>NUCLEOTIDE SEQUENCE [LARGE SCALE GENOMIC DNA]</scope>
    <source>
        <strain evidence="18 19">DSM 12816</strain>
    </source>
</reference>
<dbReference type="InterPro" id="IPR011335">
    <property type="entry name" value="Restrct_endonuc-II-like"/>
</dbReference>
<evidence type="ECO:0000256" key="4">
    <source>
        <dbReference type="ARBA" id="ARBA00022801"/>
    </source>
</evidence>
<dbReference type="GO" id="GO:0003677">
    <property type="term" value="F:DNA binding"/>
    <property type="evidence" value="ECO:0007669"/>
    <property type="project" value="UniProtKB-KW"/>
</dbReference>
<evidence type="ECO:0000256" key="9">
    <source>
        <dbReference type="ARBA" id="ARBA00023204"/>
    </source>
</evidence>
<dbReference type="InterPro" id="IPR011604">
    <property type="entry name" value="PDDEXK-like_dom_sf"/>
</dbReference>
<feature type="binding site" evidence="14">
    <location>
        <begin position="25"/>
        <end position="32"/>
    </location>
    <ligand>
        <name>ATP</name>
        <dbReference type="ChEBI" id="CHEBI:30616"/>
    </ligand>
</feature>
<proteinExistence type="predicted"/>
<dbReference type="InterPro" id="IPR000212">
    <property type="entry name" value="DNA_helicase_UvrD/REP"/>
</dbReference>
<keyword evidence="4 14" id="KW-0378">Hydrolase</keyword>
<evidence type="ECO:0000256" key="5">
    <source>
        <dbReference type="ARBA" id="ARBA00022806"/>
    </source>
</evidence>